<accession>A0A192A4J6</accession>
<feature type="transmembrane region" description="Helical" evidence="1">
    <location>
        <begin position="81"/>
        <end position="105"/>
    </location>
</feature>
<dbReference type="GeneID" id="69056459"/>
<reference evidence="4" key="1">
    <citation type="submission" date="2016-06" db="EMBL/GenBank/DDBJ databases">
        <authorList>
            <person name="Xu Y."/>
            <person name="Nagy A."/>
            <person name="Yan X."/>
            <person name="Kim S.W."/>
            <person name="Haley B."/>
            <person name="Liu N.T."/>
            <person name="Nou X."/>
        </authorList>
    </citation>
    <scope>NUCLEOTIDE SEQUENCE [LARGE SCALE GENOMIC DNA]</scope>
    <source>
        <strain evidence="4">ATCC 49129</strain>
    </source>
</reference>
<dbReference type="EMBL" id="CP016023">
    <property type="protein sequence ID" value="ANJ75400.1"/>
    <property type="molecule type" value="Genomic_DNA"/>
</dbReference>
<dbReference type="Proteomes" id="UP000078572">
    <property type="component" value="Chromosome 2"/>
</dbReference>
<feature type="transmembrane region" description="Helical" evidence="1">
    <location>
        <begin position="117"/>
        <end position="138"/>
    </location>
</feature>
<keyword evidence="4" id="KW-1185">Reference proteome</keyword>
<protein>
    <recommendedName>
        <fullName evidence="2">DUF6708 domain-containing protein</fullName>
    </recommendedName>
</protein>
<sequence>MSQGNPDFRVLLPEWNQPEPYFEFPNAKKRTLQAQRKPWRLAPDNKNQPVHLVASTCESLLNVYPDAIEIGSPLGSEGKTIFGTLFLVSMTVFMVMFVYAGVAIWDPHEPMLIGTSALMFFASVIAFLAAAACFKIVFFSPRDLPVLFNRKTRQVSFIQLQPFIFLRFWKVQRVAEPRTYSWDDVKARSYKMTQFTGAAARQTYFLTLLWGEPSKPNLCKEIVNIGYAGWWEDAVLWRLYEHIRRYMEEGGAPIQPGERLRRSGVGKVPAFSPELIAAAGGTAVSDHEVGKLANRG</sequence>
<dbReference type="InterPro" id="IPR046554">
    <property type="entry name" value="DUF6708"/>
</dbReference>
<name>A0A192A4J6_9RALS</name>
<dbReference type="Pfam" id="PF20455">
    <property type="entry name" value="DUF6708"/>
    <property type="match status" value="1"/>
</dbReference>
<evidence type="ECO:0000313" key="4">
    <source>
        <dbReference type="Proteomes" id="UP000078572"/>
    </source>
</evidence>
<gene>
    <name evidence="3" type="ORF">A9Y76_23165</name>
</gene>
<organism evidence="3 4">
    <name type="scientific">Ralstonia insidiosa</name>
    <dbReference type="NCBI Taxonomy" id="190721"/>
    <lineage>
        <taxon>Bacteria</taxon>
        <taxon>Pseudomonadati</taxon>
        <taxon>Pseudomonadota</taxon>
        <taxon>Betaproteobacteria</taxon>
        <taxon>Burkholderiales</taxon>
        <taxon>Burkholderiaceae</taxon>
        <taxon>Ralstonia</taxon>
    </lineage>
</organism>
<feature type="domain" description="DUF6708" evidence="2">
    <location>
        <begin position="125"/>
        <end position="254"/>
    </location>
</feature>
<evidence type="ECO:0000313" key="3">
    <source>
        <dbReference type="EMBL" id="ANJ75400.1"/>
    </source>
</evidence>
<evidence type="ECO:0000259" key="2">
    <source>
        <dbReference type="Pfam" id="PF20455"/>
    </source>
</evidence>
<keyword evidence="1" id="KW-1133">Transmembrane helix</keyword>
<evidence type="ECO:0000256" key="1">
    <source>
        <dbReference type="SAM" id="Phobius"/>
    </source>
</evidence>
<keyword evidence="1" id="KW-0812">Transmembrane</keyword>
<dbReference type="RefSeq" id="WP_064807974.1">
    <property type="nucleotide sequence ID" value="NZ_CP016023.1"/>
</dbReference>
<keyword evidence="1" id="KW-0472">Membrane</keyword>
<dbReference type="AlphaFoldDB" id="A0A192A4J6"/>
<proteinExistence type="predicted"/>